<dbReference type="Proteomes" id="UP000559256">
    <property type="component" value="Unassembled WGS sequence"/>
</dbReference>
<evidence type="ECO:0000256" key="3">
    <source>
        <dbReference type="ARBA" id="ARBA00022801"/>
    </source>
</evidence>
<comment type="similarity">
    <text evidence="1">Belongs to the protein-tyrosine phosphatase family. Non-receptor class dual specificity subfamily.</text>
</comment>
<dbReference type="PANTHER" id="PTHR45848">
    <property type="entry name" value="DUAL SPECIFICITY PROTEIN PHOSPHATASE 12 FAMILY MEMBER"/>
    <property type="match status" value="1"/>
</dbReference>
<dbReference type="InterPro" id="IPR000340">
    <property type="entry name" value="Dual-sp_phosphatase_cat-dom"/>
</dbReference>
<dbReference type="InterPro" id="IPR020422">
    <property type="entry name" value="TYR_PHOSPHATASE_DUAL_dom"/>
</dbReference>
<evidence type="ECO:0000313" key="6">
    <source>
        <dbReference type="EMBL" id="KAF5372859.1"/>
    </source>
</evidence>
<dbReference type="InterPro" id="IPR016130">
    <property type="entry name" value="Tyr_Pase_AS"/>
</dbReference>
<reference evidence="6 7" key="1">
    <citation type="journal article" date="2020" name="ISME J.">
        <title>Uncovering the hidden diversity of litter-decomposition mechanisms in mushroom-forming fungi.</title>
        <authorList>
            <person name="Floudas D."/>
            <person name="Bentzer J."/>
            <person name="Ahren D."/>
            <person name="Johansson T."/>
            <person name="Persson P."/>
            <person name="Tunlid A."/>
        </authorList>
    </citation>
    <scope>NUCLEOTIDE SEQUENCE [LARGE SCALE GENOMIC DNA]</scope>
    <source>
        <strain evidence="6 7">CBS 291.85</strain>
    </source>
</reference>
<comment type="caution">
    <text evidence="6">The sequence shown here is derived from an EMBL/GenBank/DDBJ whole genome shotgun (WGS) entry which is preliminary data.</text>
</comment>
<dbReference type="InterPro" id="IPR000387">
    <property type="entry name" value="Tyr_Pase_dom"/>
</dbReference>
<evidence type="ECO:0000313" key="7">
    <source>
        <dbReference type="Proteomes" id="UP000559256"/>
    </source>
</evidence>
<gene>
    <name evidence="6" type="ORF">D9758_001751</name>
</gene>
<dbReference type="PROSITE" id="PS00383">
    <property type="entry name" value="TYR_PHOSPHATASE_1"/>
    <property type="match status" value="1"/>
</dbReference>
<dbReference type="CDD" id="cd14498">
    <property type="entry name" value="DSP"/>
    <property type="match status" value="2"/>
</dbReference>
<dbReference type="EMBL" id="JAACJM010000004">
    <property type="protein sequence ID" value="KAF5372859.1"/>
    <property type="molecule type" value="Genomic_DNA"/>
</dbReference>
<dbReference type="Gene3D" id="3.90.190.10">
    <property type="entry name" value="Protein tyrosine phosphatase superfamily"/>
    <property type="match status" value="2"/>
</dbReference>
<dbReference type="GO" id="GO:0008138">
    <property type="term" value="F:protein tyrosine/serine/threonine phosphatase activity"/>
    <property type="evidence" value="ECO:0007669"/>
    <property type="project" value="TreeGrafter"/>
</dbReference>
<dbReference type="GO" id="GO:0005634">
    <property type="term" value="C:nucleus"/>
    <property type="evidence" value="ECO:0007669"/>
    <property type="project" value="TreeGrafter"/>
</dbReference>
<dbReference type="PANTHER" id="PTHR45848:SF4">
    <property type="entry name" value="DUAL SPECIFICITY PROTEIN PHOSPHATASE 12"/>
    <property type="match status" value="1"/>
</dbReference>
<dbReference type="SMART" id="SM00195">
    <property type="entry name" value="DSPc"/>
    <property type="match status" value="2"/>
</dbReference>
<name>A0A8H5GX55_9AGAR</name>
<proteinExistence type="inferred from homology"/>
<dbReference type="SUPFAM" id="SSF52799">
    <property type="entry name" value="(Phosphotyrosine protein) phosphatases II"/>
    <property type="match status" value="2"/>
</dbReference>
<dbReference type="OrthoDB" id="10252009at2759"/>
<evidence type="ECO:0000256" key="4">
    <source>
        <dbReference type="ARBA" id="ARBA00022912"/>
    </source>
</evidence>
<dbReference type="AlphaFoldDB" id="A0A8H5GX55"/>
<dbReference type="EC" id="3.1.3.48" evidence="2"/>
<feature type="domain" description="Tyrosine specific protein phosphatases" evidence="5">
    <location>
        <begin position="68"/>
        <end position="107"/>
    </location>
</feature>
<protein>
    <recommendedName>
        <fullName evidence="2">protein-tyrosine-phosphatase</fullName>
        <ecNumber evidence="2">3.1.3.48</ecNumber>
    </recommendedName>
</protein>
<dbReference type="PROSITE" id="PS50056">
    <property type="entry name" value="TYR_PHOSPHATASE_2"/>
    <property type="match status" value="1"/>
</dbReference>
<organism evidence="6 7">
    <name type="scientific">Tetrapyrgos nigripes</name>
    <dbReference type="NCBI Taxonomy" id="182062"/>
    <lineage>
        <taxon>Eukaryota</taxon>
        <taxon>Fungi</taxon>
        <taxon>Dikarya</taxon>
        <taxon>Basidiomycota</taxon>
        <taxon>Agaricomycotina</taxon>
        <taxon>Agaricomycetes</taxon>
        <taxon>Agaricomycetidae</taxon>
        <taxon>Agaricales</taxon>
        <taxon>Marasmiineae</taxon>
        <taxon>Marasmiaceae</taxon>
        <taxon>Tetrapyrgos</taxon>
    </lineage>
</organism>
<accession>A0A8H5GX55</accession>
<keyword evidence="4" id="KW-0904">Protein phosphatase</keyword>
<dbReference type="GO" id="GO:0004725">
    <property type="term" value="F:protein tyrosine phosphatase activity"/>
    <property type="evidence" value="ECO:0007669"/>
    <property type="project" value="UniProtKB-EC"/>
</dbReference>
<keyword evidence="3" id="KW-0378">Hydrolase</keyword>
<dbReference type="InterPro" id="IPR029021">
    <property type="entry name" value="Prot-tyrosine_phosphatase-like"/>
</dbReference>
<sequence>MGYPVTPSFDEILKNKLYIGNLATAKSSGTLAAIGITHIVSVCQELSSTGPKHLAVAVADCEYDDLLIHLPSTCQFIQQALDEGGRVLVHCVMGISRSATVAAAYSLGRPCIQPNYGFIKQLDAFEDCAYSPSTRNAVYVSWKRKQGQKVTAFLNQMIDTVAIIPNQLFLSSEFPDDAQQAESLMIELGIFHLVSVSPFTVPHLRSTVQQFSIDDLSQDALLVTIPQACNFIREAIANNHRVLVYSDVECKAAIVVCCYLMCTQNLNPNEAHEILGKALPLFHRTANFSRHLELFGACGFAPSSDHPLVKEWVGESSPLSCTPKESYSKEMAAAITATAMASVLSDTSIDIGAFGETLKKIQHSCSRNDRVPATAVLI</sequence>
<dbReference type="Pfam" id="PF00782">
    <property type="entry name" value="DSPc"/>
    <property type="match status" value="2"/>
</dbReference>
<evidence type="ECO:0000256" key="2">
    <source>
        <dbReference type="ARBA" id="ARBA00013064"/>
    </source>
</evidence>
<evidence type="ECO:0000256" key="1">
    <source>
        <dbReference type="ARBA" id="ARBA00008601"/>
    </source>
</evidence>
<keyword evidence="7" id="KW-1185">Reference proteome</keyword>
<evidence type="ECO:0000259" key="5">
    <source>
        <dbReference type="PROSITE" id="PS50056"/>
    </source>
</evidence>